<dbReference type="InterPro" id="IPR050983">
    <property type="entry name" value="GST_Omega/HSP26"/>
</dbReference>
<dbReference type="Pfam" id="PF13409">
    <property type="entry name" value="GST_N_2"/>
    <property type="match status" value="1"/>
</dbReference>
<name>A0ABS7RA62_9HYPH</name>
<dbReference type="EMBL" id="JAHSQO010000002">
    <property type="protein sequence ID" value="MBY8916358.1"/>
    <property type="molecule type" value="Genomic_DNA"/>
</dbReference>
<feature type="domain" description="GST N-terminal" evidence="1">
    <location>
        <begin position="1"/>
        <end position="82"/>
    </location>
</feature>
<proteinExistence type="predicted"/>
<dbReference type="InterPro" id="IPR036282">
    <property type="entry name" value="Glutathione-S-Trfase_C_sf"/>
</dbReference>
<evidence type="ECO:0000313" key="2">
    <source>
        <dbReference type="EMBL" id="MBY8916358.1"/>
    </source>
</evidence>
<protein>
    <submittedName>
        <fullName evidence="2">Glutathione S-transferase</fullName>
    </submittedName>
</protein>
<sequence length="204" mass="22607">MQLFFSAASPYVRKVMVTAHEKGLADRIELLPSAASPVKRDKTIVARNPSGKVPTLLLEDGRALYDSRVICAYIDAQTEEPRLLPASAGERFAVLTVEALADSILDAALLARYETVMRPKELLWTAWYEGQIEKVDSGLDALCEQWMPLLSGPVNTGSIAAACALGYLDFRFPDKDWRRGRGALANWFGSFSERKSMRETMPHG</sequence>
<reference evidence="2 3" key="1">
    <citation type="submission" date="2021-06" db="EMBL/GenBank/DDBJ databases">
        <title>Nitratireductor porphyridii sp. nov., isolated from a small marine red alga, Porphyridium purpureum in South Korea.</title>
        <authorList>
            <person name="Kim K.H."/>
            <person name="Kristyanto S."/>
            <person name="Jeon C.O."/>
        </authorList>
    </citation>
    <scope>NUCLEOTIDE SEQUENCE [LARGE SCALE GENOMIC DNA]</scope>
    <source>
        <strain evidence="2 3">R6</strain>
    </source>
</reference>
<dbReference type="Pfam" id="PF13410">
    <property type="entry name" value="GST_C_2"/>
    <property type="match status" value="1"/>
</dbReference>
<organism evidence="2 3">
    <name type="scientific">Nitratireductor rhodophyticola</name>
    <dbReference type="NCBI Taxonomy" id="2854036"/>
    <lineage>
        <taxon>Bacteria</taxon>
        <taxon>Pseudomonadati</taxon>
        <taxon>Pseudomonadota</taxon>
        <taxon>Alphaproteobacteria</taxon>
        <taxon>Hyphomicrobiales</taxon>
        <taxon>Phyllobacteriaceae</taxon>
        <taxon>Nitratireductor</taxon>
    </lineage>
</organism>
<evidence type="ECO:0000259" key="1">
    <source>
        <dbReference type="PROSITE" id="PS50404"/>
    </source>
</evidence>
<dbReference type="CDD" id="cd03049">
    <property type="entry name" value="GST_N_3"/>
    <property type="match status" value="1"/>
</dbReference>
<evidence type="ECO:0000313" key="3">
    <source>
        <dbReference type="Proteomes" id="UP000777661"/>
    </source>
</evidence>
<dbReference type="PANTHER" id="PTHR43968">
    <property type="match status" value="1"/>
</dbReference>
<dbReference type="Gene3D" id="1.20.1050.10">
    <property type="match status" value="1"/>
</dbReference>
<dbReference type="SUPFAM" id="SSF52833">
    <property type="entry name" value="Thioredoxin-like"/>
    <property type="match status" value="1"/>
</dbReference>
<comment type="caution">
    <text evidence="2">The sequence shown here is derived from an EMBL/GenBank/DDBJ whole genome shotgun (WGS) entry which is preliminary data.</text>
</comment>
<dbReference type="SUPFAM" id="SSF47616">
    <property type="entry name" value="GST C-terminal domain-like"/>
    <property type="match status" value="1"/>
</dbReference>
<dbReference type="Proteomes" id="UP000777661">
    <property type="component" value="Unassembled WGS sequence"/>
</dbReference>
<dbReference type="RefSeq" id="WP_223005576.1">
    <property type="nucleotide sequence ID" value="NZ_CBDDPV010000002.1"/>
</dbReference>
<dbReference type="Gene3D" id="3.40.30.10">
    <property type="entry name" value="Glutaredoxin"/>
    <property type="match status" value="1"/>
</dbReference>
<dbReference type="InterPro" id="IPR004045">
    <property type="entry name" value="Glutathione_S-Trfase_N"/>
</dbReference>
<gene>
    <name evidence="2" type="ORF">KVG22_07155</name>
</gene>
<dbReference type="CDD" id="cd03205">
    <property type="entry name" value="GST_C_6"/>
    <property type="match status" value="1"/>
</dbReference>
<accession>A0ABS7RA62</accession>
<dbReference type="InterPro" id="IPR036249">
    <property type="entry name" value="Thioredoxin-like_sf"/>
</dbReference>
<dbReference type="PANTHER" id="PTHR43968:SF6">
    <property type="entry name" value="GLUTATHIONE S-TRANSFERASE OMEGA"/>
    <property type="match status" value="1"/>
</dbReference>
<dbReference type="PROSITE" id="PS50404">
    <property type="entry name" value="GST_NTER"/>
    <property type="match status" value="1"/>
</dbReference>
<keyword evidence="3" id="KW-1185">Reference proteome</keyword>